<dbReference type="PANTHER" id="PTHR36710:SF18">
    <property type="entry name" value="PECTINESTERASE INHIBITOR 5-RELATED"/>
    <property type="match status" value="1"/>
</dbReference>
<dbReference type="InterPro" id="IPR052421">
    <property type="entry name" value="PCW_Enzyme_Inhibitor"/>
</dbReference>
<feature type="chain" id="PRO_5040132516" description="Pectinesterase inhibitor domain-containing protein" evidence="4">
    <location>
        <begin position="27"/>
        <end position="181"/>
    </location>
</feature>
<dbReference type="Proteomes" id="UP001141806">
    <property type="component" value="Unassembled WGS sequence"/>
</dbReference>
<dbReference type="OrthoDB" id="841681at2759"/>
<dbReference type="SMART" id="SM00856">
    <property type="entry name" value="PMEI"/>
    <property type="match status" value="1"/>
</dbReference>
<evidence type="ECO:0000259" key="5">
    <source>
        <dbReference type="SMART" id="SM00856"/>
    </source>
</evidence>
<dbReference type="Pfam" id="PF04043">
    <property type="entry name" value="PMEI"/>
    <property type="match status" value="1"/>
</dbReference>
<proteinExistence type="inferred from homology"/>
<keyword evidence="2" id="KW-1015">Disulfide bond</keyword>
<evidence type="ECO:0000256" key="3">
    <source>
        <dbReference type="ARBA" id="ARBA00038471"/>
    </source>
</evidence>
<evidence type="ECO:0000256" key="1">
    <source>
        <dbReference type="ARBA" id="ARBA00022729"/>
    </source>
</evidence>
<evidence type="ECO:0000256" key="4">
    <source>
        <dbReference type="SAM" id="SignalP"/>
    </source>
</evidence>
<evidence type="ECO:0000313" key="7">
    <source>
        <dbReference type="Proteomes" id="UP001141806"/>
    </source>
</evidence>
<reference evidence="6" key="1">
    <citation type="journal article" date="2023" name="Plant J.">
        <title>The genome of the king protea, Protea cynaroides.</title>
        <authorList>
            <person name="Chang J."/>
            <person name="Duong T.A."/>
            <person name="Schoeman C."/>
            <person name="Ma X."/>
            <person name="Roodt D."/>
            <person name="Barker N."/>
            <person name="Li Z."/>
            <person name="Van de Peer Y."/>
            <person name="Mizrachi E."/>
        </authorList>
    </citation>
    <scope>NUCLEOTIDE SEQUENCE</scope>
    <source>
        <tissue evidence="6">Young leaves</tissue>
    </source>
</reference>
<evidence type="ECO:0000313" key="6">
    <source>
        <dbReference type="EMBL" id="KAJ4968870.1"/>
    </source>
</evidence>
<name>A0A9Q0KEA8_9MAGN</name>
<protein>
    <recommendedName>
        <fullName evidence="5">Pectinesterase inhibitor domain-containing protein</fullName>
    </recommendedName>
</protein>
<dbReference type="AlphaFoldDB" id="A0A9Q0KEA8"/>
<comment type="caution">
    <text evidence="6">The sequence shown here is derived from an EMBL/GenBank/DDBJ whole genome shotgun (WGS) entry which is preliminary data.</text>
</comment>
<dbReference type="EMBL" id="JAMYWD010000006">
    <property type="protein sequence ID" value="KAJ4968870.1"/>
    <property type="molecule type" value="Genomic_DNA"/>
</dbReference>
<accession>A0A9Q0KEA8</accession>
<dbReference type="GO" id="GO:0004857">
    <property type="term" value="F:enzyme inhibitor activity"/>
    <property type="evidence" value="ECO:0007669"/>
    <property type="project" value="InterPro"/>
</dbReference>
<dbReference type="Gene3D" id="1.20.140.40">
    <property type="entry name" value="Invertase/pectin methylesterase inhibitor family protein"/>
    <property type="match status" value="1"/>
</dbReference>
<keyword evidence="7" id="KW-1185">Reference proteome</keyword>
<dbReference type="InterPro" id="IPR035513">
    <property type="entry name" value="Invertase/methylesterase_inhib"/>
</dbReference>
<keyword evidence="1 4" id="KW-0732">Signal</keyword>
<sequence>MESVSRFFFLLPLVLSVSLISNPCEAQGDDLIHKICAQTKSNDLCIATLRSEAKNSNPDIKSLAAISIQNLISTANRTSDKIAKMLNTTTDPSIQKCLSDCSKAYTDALDQLDGGLAALDTNSYSDINKAVFAAKDAVQLCAAGFSSDPDHAFMLRSRNNLFSELCTNAVTIVHQLAGSTA</sequence>
<feature type="domain" description="Pectinesterase inhibitor" evidence="5">
    <location>
        <begin position="27"/>
        <end position="172"/>
    </location>
</feature>
<dbReference type="NCBIfam" id="TIGR01614">
    <property type="entry name" value="PME_inhib"/>
    <property type="match status" value="1"/>
</dbReference>
<comment type="similarity">
    <text evidence="3">Belongs to the PMEI family.</text>
</comment>
<dbReference type="PANTHER" id="PTHR36710">
    <property type="entry name" value="PECTINESTERASE INHIBITOR-LIKE"/>
    <property type="match status" value="1"/>
</dbReference>
<dbReference type="InterPro" id="IPR006501">
    <property type="entry name" value="Pectinesterase_inhib_dom"/>
</dbReference>
<gene>
    <name evidence="6" type="ORF">NE237_015571</name>
</gene>
<dbReference type="SUPFAM" id="SSF101148">
    <property type="entry name" value="Plant invertase/pectin methylesterase inhibitor"/>
    <property type="match status" value="1"/>
</dbReference>
<evidence type="ECO:0000256" key="2">
    <source>
        <dbReference type="ARBA" id="ARBA00023157"/>
    </source>
</evidence>
<organism evidence="6 7">
    <name type="scientific">Protea cynaroides</name>
    <dbReference type="NCBI Taxonomy" id="273540"/>
    <lineage>
        <taxon>Eukaryota</taxon>
        <taxon>Viridiplantae</taxon>
        <taxon>Streptophyta</taxon>
        <taxon>Embryophyta</taxon>
        <taxon>Tracheophyta</taxon>
        <taxon>Spermatophyta</taxon>
        <taxon>Magnoliopsida</taxon>
        <taxon>Proteales</taxon>
        <taxon>Proteaceae</taxon>
        <taxon>Protea</taxon>
    </lineage>
</organism>
<feature type="signal peptide" evidence="4">
    <location>
        <begin position="1"/>
        <end position="26"/>
    </location>
</feature>